<gene>
    <name evidence="1" type="ORF">KL86DYS2_11136</name>
</gene>
<dbReference type="EMBL" id="FLUL01000001">
    <property type="protein sequence ID" value="SBV96669.1"/>
    <property type="molecule type" value="Genomic_DNA"/>
</dbReference>
<dbReference type="AlphaFoldDB" id="A0A212JB64"/>
<accession>A0A212JB64</accession>
<organism evidence="1">
    <name type="scientific">uncultured Dysgonomonas sp</name>
    <dbReference type="NCBI Taxonomy" id="206096"/>
    <lineage>
        <taxon>Bacteria</taxon>
        <taxon>Pseudomonadati</taxon>
        <taxon>Bacteroidota</taxon>
        <taxon>Bacteroidia</taxon>
        <taxon>Bacteroidales</taxon>
        <taxon>Dysgonomonadaceae</taxon>
        <taxon>Dysgonomonas</taxon>
        <taxon>environmental samples</taxon>
    </lineage>
</organism>
<reference evidence="1" key="1">
    <citation type="submission" date="2016-04" db="EMBL/GenBank/DDBJ databases">
        <authorList>
            <person name="Evans L.H."/>
            <person name="Alamgir A."/>
            <person name="Owens N."/>
            <person name="Weber N.D."/>
            <person name="Virtaneva K."/>
            <person name="Barbian K."/>
            <person name="Babar A."/>
            <person name="Rosenke K."/>
        </authorList>
    </citation>
    <scope>NUCLEOTIDE SEQUENCE</scope>
    <source>
        <strain evidence="1">86-2</strain>
    </source>
</reference>
<name>A0A212JB64_9BACT</name>
<proteinExistence type="predicted"/>
<protein>
    <submittedName>
        <fullName evidence="1">Uncharacterized protein</fullName>
    </submittedName>
</protein>
<sequence length="49" mass="5965">MFALFNSIIINLHNENLTILEQTFVRLKNIKSNFVYREVYSFHIEVYEL</sequence>
<evidence type="ECO:0000313" key="1">
    <source>
        <dbReference type="EMBL" id="SBV96669.1"/>
    </source>
</evidence>